<dbReference type="InterPro" id="IPR000668">
    <property type="entry name" value="Peptidase_C1A_C"/>
</dbReference>
<dbReference type="InterPro" id="IPR013128">
    <property type="entry name" value="Peptidase_C1A"/>
</dbReference>
<feature type="chain" id="PRO_5040277161" evidence="7">
    <location>
        <begin position="18"/>
        <end position="331"/>
    </location>
</feature>
<dbReference type="EMBL" id="JAPWDV010000002">
    <property type="protein sequence ID" value="KAJ6221060.1"/>
    <property type="molecule type" value="Genomic_DNA"/>
</dbReference>
<dbReference type="InterPro" id="IPR025661">
    <property type="entry name" value="Pept_asp_AS"/>
</dbReference>
<dbReference type="SMART" id="SM00848">
    <property type="entry name" value="Inhibitor_I29"/>
    <property type="match status" value="1"/>
</dbReference>
<comment type="similarity">
    <text evidence="1">Belongs to the peptidase C1 family.</text>
</comment>
<evidence type="ECO:0000256" key="1">
    <source>
        <dbReference type="ARBA" id="ARBA00008455"/>
    </source>
</evidence>
<keyword evidence="5" id="KW-0865">Zymogen</keyword>
<sequence>MKFLLAAFFGVVAVCSCMPTNDEIKSFEDFKKVFGKTYANAEEEAHREQQFLKQLKWVEENQGKNGAEYGINQYSDMSDEEFSQHNLNGLNISQMMLEVPQAPVIDTYEQIPTNFDWRQKTHVNPVRNQGACGSCWAFAAASVAETLYAIHRHQNIILSEQELIDCTYQGYNPTYKCHGCQSGMSPEAFKYMKQKGLLEESHYPYKMKLNQCQANARGTRYHVSSYNSLRYRAGDQEIQAAIMNHGPVVIYIHGTEAHFRNLRKGILRGAGYNDAHIDHAVVLVGWGTQNGIDYWIIRNSWGTQWGDAGYGFVERHHNSLGINNYPVYASL</sequence>
<dbReference type="InterPro" id="IPR025660">
    <property type="entry name" value="Pept_his_AS"/>
</dbReference>
<protein>
    <submittedName>
        <fullName evidence="10">Uncharacterized protein</fullName>
    </submittedName>
</protein>
<dbReference type="OMA" id="PNINIPW"/>
<evidence type="ECO:0000256" key="3">
    <source>
        <dbReference type="ARBA" id="ARBA00022801"/>
    </source>
</evidence>
<keyword evidence="4" id="KW-0788">Thiol protease</keyword>
<dbReference type="SMART" id="SM00645">
    <property type="entry name" value="Pept_C1"/>
    <property type="match status" value="1"/>
</dbReference>
<keyword evidence="2" id="KW-0645">Protease</keyword>
<dbReference type="CDD" id="cd02248">
    <property type="entry name" value="Peptidase_C1A"/>
    <property type="match status" value="1"/>
</dbReference>
<reference evidence="10" key="1">
    <citation type="submission" date="2022-12" db="EMBL/GenBank/DDBJ databases">
        <title>Genome assemblies of Blomia tropicalis.</title>
        <authorList>
            <person name="Cui Y."/>
        </authorList>
    </citation>
    <scope>NUCLEOTIDE SEQUENCE</scope>
    <source>
        <tissue evidence="10">Adult mites</tissue>
    </source>
</reference>
<evidence type="ECO:0000256" key="2">
    <source>
        <dbReference type="ARBA" id="ARBA00022670"/>
    </source>
</evidence>
<dbReference type="PRINTS" id="PR00705">
    <property type="entry name" value="PAPAIN"/>
</dbReference>
<dbReference type="InterPro" id="IPR038765">
    <property type="entry name" value="Papain-like_cys_pep_sf"/>
</dbReference>
<gene>
    <name evidence="10" type="ORF">RDWZM_006872</name>
</gene>
<dbReference type="PROSITE" id="PS00640">
    <property type="entry name" value="THIOL_PROTEASE_ASN"/>
    <property type="match status" value="1"/>
</dbReference>
<feature type="domain" description="Cathepsin propeptide inhibitor" evidence="9">
    <location>
        <begin position="27"/>
        <end position="82"/>
    </location>
</feature>
<accession>A0A9Q0MC84</accession>
<keyword evidence="11" id="KW-1185">Reference proteome</keyword>
<evidence type="ECO:0000256" key="6">
    <source>
        <dbReference type="ARBA" id="ARBA00023157"/>
    </source>
</evidence>
<dbReference type="GO" id="GO:0008234">
    <property type="term" value="F:cysteine-type peptidase activity"/>
    <property type="evidence" value="ECO:0007669"/>
    <property type="project" value="UniProtKB-KW"/>
</dbReference>
<evidence type="ECO:0000313" key="10">
    <source>
        <dbReference type="EMBL" id="KAJ6221060.1"/>
    </source>
</evidence>
<dbReference type="InterPro" id="IPR013201">
    <property type="entry name" value="Prot_inhib_I29"/>
</dbReference>
<name>A0A9Q0MC84_BLOTA</name>
<dbReference type="InterPro" id="IPR000169">
    <property type="entry name" value="Pept_cys_AS"/>
</dbReference>
<dbReference type="Gene3D" id="3.90.70.10">
    <property type="entry name" value="Cysteine proteinases"/>
    <property type="match status" value="1"/>
</dbReference>
<dbReference type="PROSITE" id="PS51257">
    <property type="entry name" value="PROKAR_LIPOPROTEIN"/>
    <property type="match status" value="1"/>
</dbReference>
<keyword evidence="7" id="KW-0732">Signal</keyword>
<dbReference type="AlphaFoldDB" id="A0A9Q0MC84"/>
<evidence type="ECO:0000313" key="11">
    <source>
        <dbReference type="Proteomes" id="UP001142055"/>
    </source>
</evidence>
<organism evidence="10 11">
    <name type="scientific">Blomia tropicalis</name>
    <name type="common">Mite</name>
    <dbReference type="NCBI Taxonomy" id="40697"/>
    <lineage>
        <taxon>Eukaryota</taxon>
        <taxon>Metazoa</taxon>
        <taxon>Ecdysozoa</taxon>
        <taxon>Arthropoda</taxon>
        <taxon>Chelicerata</taxon>
        <taxon>Arachnida</taxon>
        <taxon>Acari</taxon>
        <taxon>Acariformes</taxon>
        <taxon>Sarcoptiformes</taxon>
        <taxon>Astigmata</taxon>
        <taxon>Glycyphagoidea</taxon>
        <taxon>Echimyopodidae</taxon>
        <taxon>Blomia</taxon>
    </lineage>
</organism>
<comment type="caution">
    <text evidence="10">The sequence shown here is derived from an EMBL/GenBank/DDBJ whole genome shotgun (WGS) entry which is preliminary data.</text>
</comment>
<dbReference type="Pfam" id="PF00112">
    <property type="entry name" value="Peptidase_C1"/>
    <property type="match status" value="1"/>
</dbReference>
<dbReference type="PROSITE" id="PS00639">
    <property type="entry name" value="THIOL_PROTEASE_HIS"/>
    <property type="match status" value="1"/>
</dbReference>
<evidence type="ECO:0000256" key="4">
    <source>
        <dbReference type="ARBA" id="ARBA00022807"/>
    </source>
</evidence>
<dbReference type="SUPFAM" id="SSF54001">
    <property type="entry name" value="Cysteine proteinases"/>
    <property type="match status" value="1"/>
</dbReference>
<evidence type="ECO:0000259" key="8">
    <source>
        <dbReference type="SMART" id="SM00645"/>
    </source>
</evidence>
<keyword evidence="3" id="KW-0378">Hydrolase</keyword>
<dbReference type="PANTHER" id="PTHR12411">
    <property type="entry name" value="CYSTEINE PROTEASE FAMILY C1-RELATED"/>
    <property type="match status" value="1"/>
</dbReference>
<feature type="signal peptide" evidence="7">
    <location>
        <begin position="1"/>
        <end position="17"/>
    </location>
</feature>
<evidence type="ECO:0000256" key="7">
    <source>
        <dbReference type="SAM" id="SignalP"/>
    </source>
</evidence>
<evidence type="ECO:0000259" key="9">
    <source>
        <dbReference type="SMART" id="SM00848"/>
    </source>
</evidence>
<dbReference type="PROSITE" id="PS00139">
    <property type="entry name" value="THIOL_PROTEASE_CYS"/>
    <property type="match status" value="1"/>
</dbReference>
<evidence type="ECO:0000256" key="5">
    <source>
        <dbReference type="ARBA" id="ARBA00023145"/>
    </source>
</evidence>
<feature type="domain" description="Peptidase C1A papain C-terminal" evidence="8">
    <location>
        <begin position="111"/>
        <end position="330"/>
    </location>
</feature>
<dbReference type="GO" id="GO:0006508">
    <property type="term" value="P:proteolysis"/>
    <property type="evidence" value="ECO:0007669"/>
    <property type="project" value="UniProtKB-KW"/>
</dbReference>
<dbReference type="Proteomes" id="UP001142055">
    <property type="component" value="Chromosome 2"/>
</dbReference>
<dbReference type="InterPro" id="IPR039417">
    <property type="entry name" value="Peptidase_C1A_papain-like"/>
</dbReference>
<proteinExistence type="inferred from homology"/>
<dbReference type="Pfam" id="PF08246">
    <property type="entry name" value="Inhibitor_I29"/>
    <property type="match status" value="1"/>
</dbReference>
<keyword evidence="6" id="KW-1015">Disulfide bond</keyword>